<dbReference type="GO" id="GO:0000724">
    <property type="term" value="P:double-strand break repair via homologous recombination"/>
    <property type="evidence" value="ECO:0007669"/>
    <property type="project" value="UniProtKB-UniRule"/>
</dbReference>
<evidence type="ECO:0000256" key="6">
    <source>
        <dbReference type="ARBA" id="ARBA00022839"/>
    </source>
</evidence>
<keyword evidence="3 11" id="KW-0227">DNA damage</keyword>
<dbReference type="SMART" id="SM00382">
    <property type="entry name" value="AAA"/>
    <property type="match status" value="1"/>
</dbReference>
<dbReference type="Pfam" id="PF13538">
    <property type="entry name" value="UvrD_C_2"/>
    <property type="match status" value="1"/>
</dbReference>
<keyword evidence="10 11" id="KW-0413">Isomerase</keyword>
<dbReference type="GO" id="GO:0003677">
    <property type="term" value="F:DNA binding"/>
    <property type="evidence" value="ECO:0007669"/>
    <property type="project" value="UniProtKB-UniRule"/>
</dbReference>
<proteinExistence type="inferred from homology"/>
<dbReference type="Proteomes" id="UP000254465">
    <property type="component" value="Unassembled WGS sequence"/>
</dbReference>
<evidence type="ECO:0000313" key="14">
    <source>
        <dbReference type="Proteomes" id="UP000254465"/>
    </source>
</evidence>
<dbReference type="InterPro" id="IPR041851">
    <property type="entry name" value="RecD_N_sf"/>
</dbReference>
<keyword evidence="4 11" id="KW-0378">Hydrolase</keyword>
<keyword evidence="8 11" id="KW-0238">DNA-binding</keyword>
<comment type="catalytic activity">
    <reaction evidence="11">
        <text>ATP + H2O = ADP + phosphate + H(+)</text>
        <dbReference type="Rhea" id="RHEA:13065"/>
        <dbReference type="ChEBI" id="CHEBI:15377"/>
        <dbReference type="ChEBI" id="CHEBI:15378"/>
        <dbReference type="ChEBI" id="CHEBI:30616"/>
        <dbReference type="ChEBI" id="CHEBI:43474"/>
        <dbReference type="ChEBI" id="CHEBI:456216"/>
        <dbReference type="EC" id="5.6.2.3"/>
    </reaction>
</comment>
<evidence type="ECO:0000313" key="13">
    <source>
        <dbReference type="EMBL" id="STO92006.1"/>
    </source>
</evidence>
<evidence type="ECO:0000256" key="3">
    <source>
        <dbReference type="ARBA" id="ARBA00022763"/>
    </source>
</evidence>
<keyword evidence="7 11" id="KW-0067">ATP-binding</keyword>
<dbReference type="GO" id="GO:0016887">
    <property type="term" value="F:ATP hydrolysis activity"/>
    <property type="evidence" value="ECO:0007669"/>
    <property type="project" value="RHEA"/>
</dbReference>
<organism evidence="13 14">
    <name type="scientific">Avibacterium paragallinarum</name>
    <name type="common">Haemophilus gallinarum</name>
    <dbReference type="NCBI Taxonomy" id="728"/>
    <lineage>
        <taxon>Bacteria</taxon>
        <taxon>Pseudomonadati</taxon>
        <taxon>Pseudomonadota</taxon>
        <taxon>Gammaproteobacteria</taxon>
        <taxon>Pasteurellales</taxon>
        <taxon>Pasteurellaceae</taxon>
        <taxon>Avibacterium</taxon>
    </lineage>
</organism>
<name>A0A377IUN7_AVIPA</name>
<dbReference type="RefSeq" id="WP_021724723.1">
    <property type="nucleotide sequence ID" value="NZ_PQVK01000149.1"/>
</dbReference>
<evidence type="ECO:0000256" key="1">
    <source>
        <dbReference type="ARBA" id="ARBA00022722"/>
    </source>
</evidence>
<dbReference type="GO" id="GO:0005524">
    <property type="term" value="F:ATP binding"/>
    <property type="evidence" value="ECO:0007669"/>
    <property type="project" value="UniProtKB-UniRule"/>
</dbReference>
<sequence length="697" mass="78877">MLSLLKELKQKSILSEGDYHFARLIAEKQQGQPYSPLQQNLAILLAALCHYSYQQGHSCLHLEADLLPALLNLPYSERDYLHRINEKIEHLPVEQWQSQLQSHIAFTHQPQDKVAPLVFQFERLYFYRIWQDEYRVAEYFAKSTQSMNVANEATQKMQSAVQNLGVFDRTLENAQIAEVLQKYFPETPQKGVINWQKIAVAMAMKQAFTLISGGPGTGKTTTVTRLLLALQTLYQQQLRIKLVAPTGKATARLKESMDNSLARLKKELALDDELIQAIPTQPETLHRLLGVRFFEENPKHNKQNPLLLDVLVVDESSMIDLSLMAKLLQALQPQTKLILLGDKDQLASVEAGAILAELGKFLAQGYSPDFVAYLSQTTGQALASNPAGNPIRDHLCHLTQSHRFDEHSAIGRLAKLINQGKAEESWQFLHKDIAITHFQQVSQQVDDEINCDVVTNSALSLVDLAQYQSEEGNSLVYQQHCAKRVVQSAVLNYTYFLQEIQKLSEQTSPITPEQVQHIFAAFNQVRYLTALRVGELGSEKLNQYIAEGLRAKGLVQFLQSREHYVGKPIMIIQNDSNVGLYNGDIGLYLISHDEQGIKRGRFYFENGKRELASRIPSHEPAFVMTVHKSQGSEFNHALMVLPTDPNPILSRELVYTGITRAKTQVTVFSTEQSWKTAVRKQTKRQSGLALQLQHRCE</sequence>
<dbReference type="InterPro" id="IPR003593">
    <property type="entry name" value="AAA+_ATPase"/>
</dbReference>
<reference evidence="13 14" key="1">
    <citation type="submission" date="2018-06" db="EMBL/GenBank/DDBJ databases">
        <authorList>
            <consortium name="Pathogen Informatics"/>
            <person name="Doyle S."/>
        </authorList>
    </citation>
    <scope>NUCLEOTIDE SEQUENCE [LARGE SCALE GENOMIC DNA]</scope>
    <source>
        <strain evidence="13 14">NCTC11296</strain>
    </source>
</reference>
<dbReference type="GO" id="GO:0009338">
    <property type="term" value="C:exodeoxyribonuclease V complex"/>
    <property type="evidence" value="ECO:0007669"/>
    <property type="project" value="InterPro"/>
</dbReference>
<dbReference type="InterPro" id="IPR006344">
    <property type="entry name" value="RecD"/>
</dbReference>
<evidence type="ECO:0000256" key="11">
    <source>
        <dbReference type="HAMAP-Rule" id="MF_01487"/>
    </source>
</evidence>
<evidence type="ECO:0000256" key="7">
    <source>
        <dbReference type="ARBA" id="ARBA00022840"/>
    </source>
</evidence>
<evidence type="ECO:0000256" key="4">
    <source>
        <dbReference type="ARBA" id="ARBA00022801"/>
    </source>
</evidence>
<dbReference type="EMBL" id="UGHK01000003">
    <property type="protein sequence ID" value="STO92006.1"/>
    <property type="molecule type" value="Genomic_DNA"/>
</dbReference>
<comment type="function">
    <text evidence="11">A helicase/nuclease that prepares dsDNA breaks (DSB) for recombinational DNA repair. Binds to DSBs and unwinds DNA via a highly rapid and processive ATP-dependent bidirectional helicase activity. Unwinds dsDNA until it encounters a Chi (crossover hotspot instigator) sequence from the 3' direction. Cuts ssDNA a few nucleotides 3' to the Chi site. The properties and activities of the enzyme are changed at Chi. The Chi-altered holoenzyme produces a long 3'-ssDNA overhang and facilitates RecA-binding to the ssDNA for homologous DNA recombination and repair. Holoenzyme degrades any linearized DNA that is unable to undergo homologous recombination. In the holoenzyme this subunit has ssDNA-dependent ATPase and 5'-3' helicase activity. When added to pre-assembled RecBC greatly stimulates nuclease activity and augments holoenzyme processivity. Negatively regulates the RecA-loading ability of RecBCD.</text>
</comment>
<gene>
    <name evidence="11 13" type="primary">recD</name>
    <name evidence="13" type="ORF">NCTC11296_03141</name>
</gene>
<dbReference type="Pfam" id="PF21185">
    <property type="entry name" value="RecD_N"/>
    <property type="match status" value="1"/>
</dbReference>
<dbReference type="CDD" id="cd18809">
    <property type="entry name" value="SF1_C_RecD"/>
    <property type="match status" value="1"/>
</dbReference>
<dbReference type="HAMAP" id="MF_01487">
    <property type="entry name" value="RecD"/>
    <property type="match status" value="1"/>
</dbReference>
<dbReference type="AlphaFoldDB" id="A0A377IUN7"/>
<dbReference type="InterPro" id="IPR049550">
    <property type="entry name" value="RecD_N"/>
</dbReference>
<dbReference type="EC" id="5.6.2.3" evidence="11"/>
<dbReference type="CDD" id="cd17933">
    <property type="entry name" value="DEXSc_RecD-like"/>
    <property type="match status" value="1"/>
</dbReference>
<dbReference type="InterPro" id="IPR027785">
    <property type="entry name" value="UvrD-like_helicase_C"/>
</dbReference>
<evidence type="ECO:0000256" key="5">
    <source>
        <dbReference type="ARBA" id="ARBA00022806"/>
    </source>
</evidence>
<dbReference type="SUPFAM" id="SSF52540">
    <property type="entry name" value="P-loop containing nucleoside triphosphate hydrolases"/>
    <property type="match status" value="2"/>
</dbReference>
<protein>
    <recommendedName>
        <fullName evidence="11">RecBCD enzyme subunit RecD</fullName>
        <ecNumber evidence="11">5.6.2.3</ecNumber>
    </recommendedName>
    <alternativeName>
        <fullName evidence="11">DNA 5'-3' helicase subunit RecD</fullName>
    </alternativeName>
    <alternativeName>
        <fullName evidence="11">Exonuclease V subunit RecD</fullName>
        <shortName evidence="11">ExoV subunit RecD</shortName>
    </alternativeName>
    <alternativeName>
        <fullName evidence="11">Helicase/nuclease RecBCD subunit RecD</fullName>
    </alternativeName>
</protein>
<evidence type="ECO:0000256" key="2">
    <source>
        <dbReference type="ARBA" id="ARBA00022741"/>
    </source>
</evidence>
<dbReference type="Gene3D" id="3.40.50.300">
    <property type="entry name" value="P-loop containing nucleotide triphosphate hydrolases"/>
    <property type="match status" value="3"/>
</dbReference>
<dbReference type="Gene3D" id="1.10.10.1020">
    <property type="entry name" value="RecBCD complex, subunit RecD, N-terminal domain"/>
    <property type="match status" value="1"/>
</dbReference>
<dbReference type="InterPro" id="IPR027417">
    <property type="entry name" value="P-loop_NTPase"/>
</dbReference>
<dbReference type="NCBIfam" id="TIGR01447">
    <property type="entry name" value="recD"/>
    <property type="match status" value="1"/>
</dbReference>
<comment type="similarity">
    <text evidence="11">Belongs to the RecD family.</text>
</comment>
<feature type="domain" description="AAA+ ATPase" evidence="12">
    <location>
        <begin position="205"/>
        <end position="423"/>
    </location>
</feature>
<dbReference type="GO" id="GO:0008854">
    <property type="term" value="F:exodeoxyribonuclease V activity"/>
    <property type="evidence" value="ECO:0007669"/>
    <property type="project" value="InterPro"/>
</dbReference>
<comment type="miscellaneous">
    <text evidence="11">In the RecBCD complex, RecB has a slow 3'-5' helicase, an exonuclease activity and loads RecA onto ssDNA, RecD has a fast 5'-3' helicase activity, while RecC stimulates the ATPase and processivity of the RecB helicase and contributes to recognition of the Chi site.</text>
</comment>
<accession>A0A377IUN7</accession>
<dbReference type="PANTHER" id="PTHR43788">
    <property type="entry name" value="DNA2/NAM7 HELICASE FAMILY MEMBER"/>
    <property type="match status" value="1"/>
</dbReference>
<keyword evidence="2 11" id="KW-0547">Nucleotide-binding</keyword>
<keyword evidence="9 11" id="KW-0234">DNA repair</keyword>
<keyword evidence="5 11" id="KW-0347">Helicase</keyword>
<dbReference type="InterPro" id="IPR050534">
    <property type="entry name" value="Coronavir_polyprotein_1ab"/>
</dbReference>
<feature type="binding site" evidence="11">
    <location>
        <begin position="213"/>
        <end position="220"/>
    </location>
    <ligand>
        <name>ATP</name>
        <dbReference type="ChEBI" id="CHEBI:30616"/>
    </ligand>
</feature>
<comment type="subunit">
    <text evidence="11">Heterotrimer of RecB, RecC and RecD. All subunits contribute to DNA-binding.</text>
</comment>
<evidence type="ECO:0000256" key="9">
    <source>
        <dbReference type="ARBA" id="ARBA00023204"/>
    </source>
</evidence>
<dbReference type="GO" id="GO:0017116">
    <property type="term" value="F:single-stranded DNA helicase activity"/>
    <property type="evidence" value="ECO:0007669"/>
    <property type="project" value="TreeGrafter"/>
</dbReference>
<keyword evidence="1 11" id="KW-0540">Nuclease</keyword>
<evidence type="ECO:0000259" key="12">
    <source>
        <dbReference type="SMART" id="SM00382"/>
    </source>
</evidence>
<dbReference type="PANTHER" id="PTHR43788:SF6">
    <property type="entry name" value="DNA HELICASE B"/>
    <property type="match status" value="1"/>
</dbReference>
<evidence type="ECO:0000256" key="10">
    <source>
        <dbReference type="ARBA" id="ARBA00023235"/>
    </source>
</evidence>
<keyword evidence="6 11" id="KW-0269">Exonuclease</keyword>
<dbReference type="GO" id="GO:0043139">
    <property type="term" value="F:5'-3' DNA helicase activity"/>
    <property type="evidence" value="ECO:0007669"/>
    <property type="project" value="UniProtKB-UniRule"/>
</dbReference>
<evidence type="ECO:0000256" key="8">
    <source>
        <dbReference type="ARBA" id="ARBA00023125"/>
    </source>
</evidence>
<dbReference type="Pfam" id="PF13245">
    <property type="entry name" value="AAA_19"/>
    <property type="match status" value="1"/>
</dbReference>